<evidence type="ECO:0000313" key="9">
    <source>
        <dbReference type="Proteomes" id="UP000617531"/>
    </source>
</evidence>
<gene>
    <name evidence="8" type="ORF">GCM10011600_11850</name>
</gene>
<evidence type="ECO:0000256" key="4">
    <source>
        <dbReference type="ARBA" id="ARBA00022989"/>
    </source>
</evidence>
<sequence>MRTALLLLLLLALAAVPGSLFPQRSADPNGVVQHFAQDPAMAELLDTFQLFDVYSSVWFSAIYLLLFLSLIGCVVPRIRHHVTAIRAAPPATPKNLGRLPAHQRDIVTNVPLLDAVDEAERELREARYRVVRAQESDGQISLAAERGYLRETGNLIFHIALVGVLITVAIGGGFKYTGQRVLVEGQTFVNSRLAFDSFEAGRFVTDDSLPPFSLTLERFTVSYVTDNVNALGLADAFVADVSVSSRAAESRTSARIEVNSPLSVDGSDIYLLGNGYAPRITVRDPSGAVVFTDTVPFLPQDANLTSLGVVKVPDGLARQVGMIGFFYPTRATTSAGASYSSYPDLVLPVLTLNVYVGDLGLDAGIPKSVYQLDTSAMTEVAGGESGVAALELTPGSQAELPGGLGSVELDDIPRFASFDIAHDPTQVPVLVAAIAALVGLSLSLFVPRRRVWIRATQLRGAVQLEYGGLARGDDPQLLPSVESLVRRIATRLTRTTPKDRS</sequence>
<proteinExistence type="predicted"/>
<keyword evidence="5 6" id="KW-0472">Membrane</keyword>
<dbReference type="PANTHER" id="PTHR31566:SF0">
    <property type="entry name" value="CYTOCHROME C BIOGENESIS PROTEIN CCS1, CHLOROPLASTIC"/>
    <property type="match status" value="1"/>
</dbReference>
<dbReference type="PANTHER" id="PTHR31566">
    <property type="entry name" value="CYTOCHROME C BIOGENESIS PROTEIN CCS1, CHLOROPLASTIC"/>
    <property type="match status" value="1"/>
</dbReference>
<dbReference type="GO" id="GO:0016020">
    <property type="term" value="C:membrane"/>
    <property type="evidence" value="ECO:0007669"/>
    <property type="project" value="UniProtKB-SubCell"/>
</dbReference>
<evidence type="ECO:0000313" key="8">
    <source>
        <dbReference type="EMBL" id="GHF12697.1"/>
    </source>
</evidence>
<evidence type="ECO:0000256" key="3">
    <source>
        <dbReference type="ARBA" id="ARBA00022748"/>
    </source>
</evidence>
<dbReference type="GO" id="GO:0017004">
    <property type="term" value="P:cytochrome complex assembly"/>
    <property type="evidence" value="ECO:0007669"/>
    <property type="project" value="UniProtKB-KW"/>
</dbReference>
<comment type="caution">
    <text evidence="8">The sequence shown here is derived from an EMBL/GenBank/DDBJ whole genome shotgun (WGS) entry which is preliminary data.</text>
</comment>
<dbReference type="Pfam" id="PF05140">
    <property type="entry name" value="ResB"/>
    <property type="match status" value="1"/>
</dbReference>
<dbReference type="AlphaFoldDB" id="A0A8J3M037"/>
<feature type="domain" description="ResB-like" evidence="7">
    <location>
        <begin position="1"/>
        <end position="477"/>
    </location>
</feature>
<protein>
    <submittedName>
        <fullName evidence="8">Cytochrome c biogenesis protein ResB</fullName>
    </submittedName>
</protein>
<keyword evidence="2 6" id="KW-0812">Transmembrane</keyword>
<accession>A0A8J3M037</accession>
<evidence type="ECO:0000256" key="1">
    <source>
        <dbReference type="ARBA" id="ARBA00004141"/>
    </source>
</evidence>
<feature type="transmembrane region" description="Helical" evidence="6">
    <location>
        <begin position="57"/>
        <end position="76"/>
    </location>
</feature>
<reference evidence="8" key="2">
    <citation type="submission" date="2020-09" db="EMBL/GenBank/DDBJ databases">
        <authorList>
            <person name="Sun Q."/>
            <person name="Zhou Y."/>
        </authorList>
    </citation>
    <scope>NUCLEOTIDE SEQUENCE</scope>
    <source>
        <strain evidence="8">CGMCC 1.16548</strain>
    </source>
</reference>
<reference evidence="8" key="1">
    <citation type="journal article" date="2014" name="Int. J. Syst. Evol. Microbiol.">
        <title>Complete genome sequence of Corynebacterium casei LMG S-19264T (=DSM 44701T), isolated from a smear-ripened cheese.</title>
        <authorList>
            <consortium name="US DOE Joint Genome Institute (JGI-PGF)"/>
            <person name="Walter F."/>
            <person name="Albersmeier A."/>
            <person name="Kalinowski J."/>
            <person name="Ruckert C."/>
        </authorList>
    </citation>
    <scope>NUCLEOTIDE SEQUENCE</scope>
    <source>
        <strain evidence="8">CGMCC 1.16548</strain>
    </source>
</reference>
<feature type="transmembrane region" description="Helical" evidence="6">
    <location>
        <begin position="155"/>
        <end position="174"/>
    </location>
</feature>
<evidence type="ECO:0000256" key="6">
    <source>
        <dbReference type="SAM" id="Phobius"/>
    </source>
</evidence>
<name>A0A8J3M037_9MICO</name>
<keyword evidence="9" id="KW-1185">Reference proteome</keyword>
<comment type="subcellular location">
    <subcellularLocation>
        <location evidence="1">Membrane</location>
        <topology evidence="1">Multi-pass membrane protein</topology>
    </subcellularLocation>
</comment>
<dbReference type="InterPro" id="IPR023494">
    <property type="entry name" value="Cyt_c_bgen_Ccs1/CcsB/ResB"/>
</dbReference>
<dbReference type="Proteomes" id="UP000617531">
    <property type="component" value="Unassembled WGS sequence"/>
</dbReference>
<feature type="transmembrane region" description="Helical" evidence="6">
    <location>
        <begin position="427"/>
        <end position="446"/>
    </location>
</feature>
<evidence type="ECO:0000256" key="5">
    <source>
        <dbReference type="ARBA" id="ARBA00023136"/>
    </source>
</evidence>
<keyword evidence="3" id="KW-0201">Cytochrome c-type biogenesis</keyword>
<organism evidence="8 9">
    <name type="scientific">Pseudolysinimonas yzui</name>
    <dbReference type="NCBI Taxonomy" id="2708254"/>
    <lineage>
        <taxon>Bacteria</taxon>
        <taxon>Bacillati</taxon>
        <taxon>Actinomycetota</taxon>
        <taxon>Actinomycetes</taxon>
        <taxon>Micrococcales</taxon>
        <taxon>Microbacteriaceae</taxon>
        <taxon>Pseudolysinimonas</taxon>
    </lineage>
</organism>
<dbReference type="EMBL" id="BNAI01000002">
    <property type="protein sequence ID" value="GHF12697.1"/>
    <property type="molecule type" value="Genomic_DNA"/>
</dbReference>
<dbReference type="InterPro" id="IPR007816">
    <property type="entry name" value="ResB-like_domain"/>
</dbReference>
<evidence type="ECO:0000256" key="2">
    <source>
        <dbReference type="ARBA" id="ARBA00022692"/>
    </source>
</evidence>
<evidence type="ECO:0000259" key="7">
    <source>
        <dbReference type="Pfam" id="PF05140"/>
    </source>
</evidence>
<keyword evidence="4 6" id="KW-1133">Transmembrane helix</keyword>